<dbReference type="Proteomes" id="UP000237271">
    <property type="component" value="Unassembled WGS sequence"/>
</dbReference>
<proteinExistence type="predicted"/>
<dbReference type="OrthoDB" id="119960at2759"/>
<feature type="region of interest" description="Disordered" evidence="1">
    <location>
        <begin position="56"/>
        <end position="78"/>
    </location>
</feature>
<keyword evidence="4" id="KW-1185">Reference proteome</keyword>
<keyword evidence="2" id="KW-0732">Signal</keyword>
<evidence type="ECO:0000313" key="4">
    <source>
        <dbReference type="Proteomes" id="UP000237271"/>
    </source>
</evidence>
<feature type="chain" id="PRO_5015112938" description="RxLR effector protein" evidence="2">
    <location>
        <begin position="21"/>
        <end position="138"/>
    </location>
</feature>
<evidence type="ECO:0000256" key="1">
    <source>
        <dbReference type="SAM" id="MobiDB-lite"/>
    </source>
</evidence>
<dbReference type="EMBL" id="NCKW01020228">
    <property type="protein sequence ID" value="POM58483.1"/>
    <property type="molecule type" value="Genomic_DNA"/>
</dbReference>
<evidence type="ECO:0008006" key="5">
    <source>
        <dbReference type="Google" id="ProtNLM"/>
    </source>
</evidence>
<protein>
    <recommendedName>
        <fullName evidence="5">RxLR effector protein</fullName>
    </recommendedName>
</protein>
<evidence type="ECO:0000256" key="2">
    <source>
        <dbReference type="SAM" id="SignalP"/>
    </source>
</evidence>
<gene>
    <name evidence="3" type="ORF">PHPALM_36857</name>
</gene>
<evidence type="ECO:0000313" key="3">
    <source>
        <dbReference type="EMBL" id="POM58483.1"/>
    </source>
</evidence>
<organism evidence="3 4">
    <name type="scientific">Phytophthora palmivora</name>
    <dbReference type="NCBI Taxonomy" id="4796"/>
    <lineage>
        <taxon>Eukaryota</taxon>
        <taxon>Sar</taxon>
        <taxon>Stramenopiles</taxon>
        <taxon>Oomycota</taxon>
        <taxon>Peronosporomycetes</taxon>
        <taxon>Peronosporales</taxon>
        <taxon>Peronosporaceae</taxon>
        <taxon>Phytophthora</taxon>
    </lineage>
</organism>
<reference evidence="3 4" key="1">
    <citation type="journal article" date="2017" name="Genome Biol. Evol.">
        <title>Phytophthora megakarya and P. palmivora, closely related causal agents of cacao black pod rot, underwent increases in genome sizes and gene numbers by different mechanisms.</title>
        <authorList>
            <person name="Ali S.S."/>
            <person name="Shao J."/>
            <person name="Lary D.J."/>
            <person name="Kronmiller B."/>
            <person name="Shen D."/>
            <person name="Strem M.D."/>
            <person name="Amoako-Attah I."/>
            <person name="Akrofi A.Y."/>
            <person name="Begoude B.A."/>
            <person name="Ten Hoopen G.M."/>
            <person name="Coulibaly K."/>
            <person name="Kebe B.I."/>
            <person name="Melnick R.L."/>
            <person name="Guiltinan M.J."/>
            <person name="Tyler B.M."/>
            <person name="Meinhardt L.W."/>
            <person name="Bailey B.A."/>
        </authorList>
    </citation>
    <scope>NUCLEOTIDE SEQUENCE [LARGE SCALE GENOMIC DNA]</scope>
    <source>
        <strain evidence="4">sbr112.9</strain>
    </source>
</reference>
<comment type="caution">
    <text evidence="3">The sequence shown here is derived from an EMBL/GenBank/DDBJ whole genome shotgun (WGS) entry which is preliminary data.</text>
</comment>
<dbReference type="AlphaFoldDB" id="A0A2P4WYW2"/>
<accession>A0A2P4WYW2</accession>
<name>A0A2P4WYW2_9STRA</name>
<feature type="compositionally biased region" description="Gly residues" evidence="1">
    <location>
        <begin position="61"/>
        <end position="73"/>
    </location>
</feature>
<feature type="signal peptide" evidence="2">
    <location>
        <begin position="1"/>
        <end position="20"/>
    </location>
</feature>
<sequence>MRLLHLVLVTTVAFVCVSNGITVAAKEVSTRTDPIHDTAFRGQPAIRKLTSDEILEERRGGGGGGGGGHGDATGVGPIYGTHTSIGLMNTNHITHDDDDKKKKKKKCNRFFNWWKRLFNPKTKRCPKEEDEDARLLPS</sequence>